<gene>
    <name evidence="11 15" type="primary">pyrK</name>
    <name evidence="15" type="ORF">DAMNIGENAA_26200</name>
</gene>
<feature type="binding site" evidence="11 13">
    <location>
        <position position="260"/>
    </location>
    <ligand>
        <name>[2Fe-2S] cluster</name>
        <dbReference type="ChEBI" id="CHEBI:190135"/>
    </ligand>
</feature>
<dbReference type="Pfam" id="PF10418">
    <property type="entry name" value="DHODB_Fe-S_bind"/>
    <property type="match status" value="1"/>
</dbReference>
<keyword evidence="7 11" id="KW-0665">Pyrimidine biosynthesis</keyword>
<dbReference type="Proteomes" id="UP001144372">
    <property type="component" value="Unassembled WGS sequence"/>
</dbReference>
<protein>
    <recommendedName>
        <fullName evidence="11">Dihydroorotate dehydrogenase B (NAD(+)), electron transfer subunit</fullName>
    </recommendedName>
    <alternativeName>
        <fullName evidence="11">Dihydroorotate oxidase B, electron transfer subunit</fullName>
    </alternativeName>
</protein>
<dbReference type="Gene3D" id="3.40.50.80">
    <property type="entry name" value="Nucleotide-binding domain of ferredoxin-NADP reductase (FNR) module"/>
    <property type="match status" value="1"/>
</dbReference>
<dbReference type="Gene3D" id="2.40.30.10">
    <property type="entry name" value="Translation factors"/>
    <property type="match status" value="1"/>
</dbReference>
<dbReference type="InterPro" id="IPR017927">
    <property type="entry name" value="FAD-bd_FR_type"/>
</dbReference>
<feature type="domain" description="FAD-binding FR-type" evidence="14">
    <location>
        <begin position="3"/>
        <end position="103"/>
    </location>
</feature>
<comment type="caution">
    <text evidence="15">The sequence shown here is derived from an EMBL/GenBank/DDBJ whole genome shotgun (WGS) entry which is preliminary data.</text>
</comment>
<dbReference type="PRINTS" id="PR00409">
    <property type="entry name" value="PHDIOXRDTASE"/>
</dbReference>
<accession>A0A9W6L822</accession>
<evidence type="ECO:0000256" key="7">
    <source>
        <dbReference type="ARBA" id="ARBA00022975"/>
    </source>
</evidence>
<dbReference type="RefSeq" id="WP_281794800.1">
    <property type="nucleotide sequence ID" value="NZ_BSDR01000001.1"/>
</dbReference>
<keyword evidence="5 11" id="KW-0479">Metal-binding</keyword>
<dbReference type="PIRSF" id="PIRSF006816">
    <property type="entry name" value="Cyc3_hyd_g"/>
    <property type="match status" value="1"/>
</dbReference>
<evidence type="ECO:0000256" key="11">
    <source>
        <dbReference type="HAMAP-Rule" id="MF_01211"/>
    </source>
</evidence>
<proteinExistence type="inferred from homology"/>
<dbReference type="InterPro" id="IPR012165">
    <property type="entry name" value="Cyt_c3_hydrogenase_gsu"/>
</dbReference>
<dbReference type="GO" id="GO:0051537">
    <property type="term" value="F:2 iron, 2 sulfur cluster binding"/>
    <property type="evidence" value="ECO:0007669"/>
    <property type="project" value="UniProtKB-KW"/>
</dbReference>
<sequence length="289" mass="31658">MSKFLEEALILEQREVAQQTYRLRLRAGRMAEAACAGQFFMLQVREGMDPLLRRPFSFHRIHPGEGNIEVLYRVVGRGTWWLSRCAPQTRLNLLGPLGNGFQLPRNAGSPVAIVAGGIGIAPLCELIHRLLASRGTLEARDIHLFYGARSAGELLPESDLEDLGISVYRGTDDGSLGYDGFVTDLFRKTAEEKHIKPSVLYACGPLAMQYHVARWALEHRVPSQLSLESLMACGIGACLGCALPASAPAGSTADHYVHVCKDGPIFGAESIQWHKIQTHGAPPPIFLYS</sequence>
<evidence type="ECO:0000259" key="14">
    <source>
        <dbReference type="PROSITE" id="PS51384"/>
    </source>
</evidence>
<reference evidence="15" key="1">
    <citation type="submission" date="2022-12" db="EMBL/GenBank/DDBJ databases">
        <title>Reference genome sequencing for broad-spectrum identification of bacterial and archaeal isolates by mass spectrometry.</title>
        <authorList>
            <person name="Sekiguchi Y."/>
            <person name="Tourlousse D.M."/>
        </authorList>
    </citation>
    <scope>NUCLEOTIDE SEQUENCE</scope>
    <source>
        <strain evidence="15">ASRB1</strain>
    </source>
</reference>
<dbReference type="HAMAP" id="MF_01211">
    <property type="entry name" value="DHODB_Fe_S_bind"/>
    <property type="match status" value="1"/>
</dbReference>
<comment type="cofactor">
    <cofactor evidence="13">
        <name>[2Fe-2S] cluster</name>
        <dbReference type="ChEBI" id="CHEBI:190135"/>
    </cofactor>
    <text evidence="13">Binds 1 [2Fe-2S] cluster per subunit.</text>
</comment>
<dbReference type="GO" id="GO:0044205">
    <property type="term" value="P:'de novo' UMP biosynthetic process"/>
    <property type="evidence" value="ECO:0007669"/>
    <property type="project" value="UniProtKB-UniRule"/>
</dbReference>
<keyword evidence="16" id="KW-1185">Reference proteome</keyword>
<evidence type="ECO:0000256" key="10">
    <source>
        <dbReference type="ARBA" id="ARBA00023014"/>
    </source>
</evidence>
<evidence type="ECO:0000256" key="9">
    <source>
        <dbReference type="ARBA" id="ARBA00023004"/>
    </source>
</evidence>
<keyword evidence="10 11" id="KW-0411">Iron-sulfur</keyword>
<keyword evidence="2 11" id="KW-0813">Transport</keyword>
<dbReference type="InterPro" id="IPR019480">
    <property type="entry name" value="Dihydroorotate_DH_Fe-S-bd"/>
</dbReference>
<evidence type="ECO:0000313" key="15">
    <source>
        <dbReference type="EMBL" id="GLI35187.1"/>
    </source>
</evidence>
<dbReference type="AlphaFoldDB" id="A0A9W6L822"/>
<feature type="binding site" evidence="11 13">
    <location>
        <position position="233"/>
    </location>
    <ligand>
        <name>[2Fe-2S] cluster</name>
        <dbReference type="ChEBI" id="CHEBI:190135"/>
    </ligand>
</feature>
<dbReference type="GO" id="GO:0050660">
    <property type="term" value="F:flavin adenine dinucleotide binding"/>
    <property type="evidence" value="ECO:0007669"/>
    <property type="project" value="InterPro"/>
</dbReference>
<dbReference type="GO" id="GO:0009055">
    <property type="term" value="F:electron transfer activity"/>
    <property type="evidence" value="ECO:0007669"/>
    <property type="project" value="UniProtKB-UniRule"/>
</dbReference>
<dbReference type="EMBL" id="BSDR01000001">
    <property type="protein sequence ID" value="GLI35187.1"/>
    <property type="molecule type" value="Genomic_DNA"/>
</dbReference>
<evidence type="ECO:0000256" key="13">
    <source>
        <dbReference type="PIRSR" id="PIRSR006816-2"/>
    </source>
</evidence>
<evidence type="ECO:0000256" key="8">
    <source>
        <dbReference type="ARBA" id="ARBA00022982"/>
    </source>
</evidence>
<evidence type="ECO:0000256" key="5">
    <source>
        <dbReference type="ARBA" id="ARBA00022723"/>
    </source>
</evidence>
<dbReference type="Pfam" id="PF00175">
    <property type="entry name" value="NAD_binding_1"/>
    <property type="match status" value="1"/>
</dbReference>
<keyword evidence="9 11" id="KW-0408">Iron</keyword>
<dbReference type="InterPro" id="IPR001433">
    <property type="entry name" value="OxRdtase_FAD/NAD-bd"/>
</dbReference>
<dbReference type="InterPro" id="IPR050353">
    <property type="entry name" value="PyrK_electron_transfer"/>
</dbReference>
<evidence type="ECO:0000256" key="6">
    <source>
        <dbReference type="ARBA" id="ARBA00022827"/>
    </source>
</evidence>
<feature type="binding site" evidence="11 12">
    <location>
        <begin position="78"/>
        <end position="79"/>
    </location>
    <ligand>
        <name>FAD</name>
        <dbReference type="ChEBI" id="CHEBI:57692"/>
    </ligand>
</feature>
<comment type="similarity">
    <text evidence="1 11">Belongs to the PyrK family.</text>
</comment>
<comment type="cofactor">
    <cofactor evidence="11">
        <name>[2Fe-2S] cluster</name>
        <dbReference type="ChEBI" id="CHEBI:190135"/>
    </cofactor>
    <text evidence="11">Binds 1 [2Fe-2S] cluster per subunit.</text>
</comment>
<evidence type="ECO:0000256" key="3">
    <source>
        <dbReference type="ARBA" id="ARBA00022630"/>
    </source>
</evidence>
<comment type="subunit">
    <text evidence="11">Heterotetramer of 2 PyrK and 2 PyrD type B subunits.</text>
</comment>
<dbReference type="GO" id="GO:0016491">
    <property type="term" value="F:oxidoreductase activity"/>
    <property type="evidence" value="ECO:0007669"/>
    <property type="project" value="InterPro"/>
</dbReference>
<organism evidence="15 16">
    <name type="scientific">Desulforhabdus amnigena</name>
    <dbReference type="NCBI Taxonomy" id="40218"/>
    <lineage>
        <taxon>Bacteria</taxon>
        <taxon>Pseudomonadati</taxon>
        <taxon>Thermodesulfobacteriota</taxon>
        <taxon>Syntrophobacteria</taxon>
        <taxon>Syntrophobacterales</taxon>
        <taxon>Syntrophobacteraceae</taxon>
        <taxon>Desulforhabdus</taxon>
    </lineage>
</organism>
<name>A0A9W6L822_9BACT</name>
<dbReference type="PROSITE" id="PS51384">
    <property type="entry name" value="FAD_FR"/>
    <property type="match status" value="1"/>
</dbReference>
<dbReference type="InterPro" id="IPR039261">
    <property type="entry name" value="FNR_nucleotide-bd"/>
</dbReference>
<dbReference type="InterPro" id="IPR037117">
    <property type="entry name" value="Dihydroorotate_DH_ele_sf"/>
</dbReference>
<comment type="cofactor">
    <cofactor evidence="11 12">
        <name>FAD</name>
        <dbReference type="ChEBI" id="CHEBI:57692"/>
    </cofactor>
    <text evidence="11 12">Binds 1 FAD per subunit.</text>
</comment>
<dbReference type="GO" id="GO:0046872">
    <property type="term" value="F:metal ion binding"/>
    <property type="evidence" value="ECO:0007669"/>
    <property type="project" value="UniProtKB-KW"/>
</dbReference>
<dbReference type="SUPFAM" id="SSF52343">
    <property type="entry name" value="Ferredoxin reductase-like, C-terminal NADP-linked domain"/>
    <property type="match status" value="1"/>
</dbReference>
<evidence type="ECO:0000313" key="16">
    <source>
        <dbReference type="Proteomes" id="UP001144372"/>
    </source>
</evidence>
<keyword evidence="3 11" id="KW-0285">Flavoprotein</keyword>
<feature type="binding site" evidence="11 13">
    <location>
        <position position="241"/>
    </location>
    <ligand>
        <name>[2Fe-2S] cluster</name>
        <dbReference type="ChEBI" id="CHEBI:190135"/>
    </ligand>
</feature>
<evidence type="ECO:0000256" key="4">
    <source>
        <dbReference type="ARBA" id="ARBA00022714"/>
    </source>
</evidence>
<feature type="binding site" evidence="11 13">
    <location>
        <position position="238"/>
    </location>
    <ligand>
        <name>[2Fe-2S] cluster</name>
        <dbReference type="ChEBI" id="CHEBI:190135"/>
    </ligand>
</feature>
<feature type="binding site" evidence="11 12">
    <location>
        <begin position="54"/>
        <end position="57"/>
    </location>
    <ligand>
        <name>FAD</name>
        <dbReference type="ChEBI" id="CHEBI:57692"/>
    </ligand>
</feature>
<dbReference type="CDD" id="cd06218">
    <property type="entry name" value="DHOD_e_trans"/>
    <property type="match status" value="1"/>
</dbReference>
<keyword evidence="4 11" id="KW-0001">2Fe-2S</keyword>
<keyword evidence="6 11" id="KW-0274">FAD</keyword>
<dbReference type="PANTHER" id="PTHR43513:SF3">
    <property type="entry name" value="DIHYDROOROTATE DEHYDROGENASE B (NAD(+)), ELECTRON TRANSFER SUBUNIT-RELATED"/>
    <property type="match status" value="1"/>
</dbReference>
<dbReference type="InterPro" id="IPR017938">
    <property type="entry name" value="Riboflavin_synthase-like_b-brl"/>
</dbReference>
<evidence type="ECO:0000256" key="12">
    <source>
        <dbReference type="PIRSR" id="PIRSR006816-1"/>
    </source>
</evidence>
<dbReference type="InterPro" id="IPR023455">
    <property type="entry name" value="Dihydroorotate_DHASE_ETsu"/>
</dbReference>
<evidence type="ECO:0000256" key="1">
    <source>
        <dbReference type="ARBA" id="ARBA00006422"/>
    </source>
</evidence>
<dbReference type="SUPFAM" id="SSF63380">
    <property type="entry name" value="Riboflavin synthase domain-like"/>
    <property type="match status" value="1"/>
</dbReference>
<feature type="binding site" evidence="11 12">
    <location>
        <begin position="71"/>
        <end position="73"/>
    </location>
    <ligand>
        <name>FAD</name>
        <dbReference type="ChEBI" id="CHEBI:57692"/>
    </ligand>
</feature>
<dbReference type="Gene3D" id="2.10.240.10">
    <property type="entry name" value="Dihydroorotate dehydrogenase, electron transfer subunit"/>
    <property type="match status" value="1"/>
</dbReference>
<comment type="function">
    <text evidence="11">Responsible for channeling the electrons from the oxidation of dihydroorotate from the FMN redox center in the PyrD type B subunit to the ultimate electron acceptor NAD(+).</text>
</comment>
<comment type="pathway">
    <text evidence="11">Pyrimidine metabolism; UMP biosynthesis via de novo pathway; orotate from (S)-dihydroorotate (NAD(+) route): step 1/1.</text>
</comment>
<dbReference type="PANTHER" id="PTHR43513">
    <property type="entry name" value="DIHYDROOROTATE DEHYDROGENASE B (NAD(+)), ELECTRON TRANSFER SUBUNIT"/>
    <property type="match status" value="1"/>
</dbReference>
<keyword evidence="8 11" id="KW-0249">Electron transport</keyword>
<evidence type="ECO:0000256" key="2">
    <source>
        <dbReference type="ARBA" id="ARBA00022448"/>
    </source>
</evidence>